<keyword evidence="6 8" id="KW-0472">Membrane</keyword>
<dbReference type="GO" id="GO:0005886">
    <property type="term" value="C:plasma membrane"/>
    <property type="evidence" value="ECO:0007669"/>
    <property type="project" value="UniProtKB-SubCell"/>
</dbReference>
<dbReference type="Pfam" id="PF00953">
    <property type="entry name" value="Glycos_transf_4"/>
    <property type="match status" value="1"/>
</dbReference>
<feature type="transmembrane region" description="Helical" evidence="8">
    <location>
        <begin position="139"/>
        <end position="157"/>
    </location>
</feature>
<feature type="transmembrane region" description="Helical" evidence="8">
    <location>
        <begin position="164"/>
        <end position="181"/>
    </location>
</feature>
<comment type="cofactor">
    <cofactor evidence="7">
        <name>Mg(2+)</name>
        <dbReference type="ChEBI" id="CHEBI:18420"/>
    </cofactor>
</comment>
<proteinExistence type="predicted"/>
<keyword evidence="4 8" id="KW-0812">Transmembrane</keyword>
<keyword evidence="3 9" id="KW-0808">Transferase</keyword>
<dbReference type="EMBL" id="MTSE01000005">
    <property type="protein sequence ID" value="OUJ73776.1"/>
    <property type="molecule type" value="Genomic_DNA"/>
</dbReference>
<dbReference type="InterPro" id="IPR018480">
    <property type="entry name" value="PNAcMuramoyl-5peptid_Trfase_CS"/>
</dbReference>
<evidence type="ECO:0000256" key="5">
    <source>
        <dbReference type="ARBA" id="ARBA00022989"/>
    </source>
</evidence>
<feature type="transmembrane region" description="Helical" evidence="8">
    <location>
        <begin position="52"/>
        <end position="69"/>
    </location>
</feature>
<keyword evidence="10" id="KW-1185">Reference proteome</keyword>
<reference evidence="9 10" key="1">
    <citation type="submission" date="2017-01" db="EMBL/GenBank/DDBJ databases">
        <title>A new Hymenobacter.</title>
        <authorList>
            <person name="Liang Y."/>
            <person name="Feng F."/>
        </authorList>
    </citation>
    <scope>NUCLEOTIDE SEQUENCE [LARGE SCALE GENOMIC DNA]</scope>
    <source>
        <strain evidence="9">MIMBbqt21</strain>
    </source>
</reference>
<feature type="transmembrane region" description="Helical" evidence="8">
    <location>
        <begin position="249"/>
        <end position="271"/>
    </location>
</feature>
<dbReference type="GO" id="GO:0071555">
    <property type="term" value="P:cell wall organization"/>
    <property type="evidence" value="ECO:0007669"/>
    <property type="project" value="TreeGrafter"/>
</dbReference>
<evidence type="ECO:0000256" key="1">
    <source>
        <dbReference type="ARBA" id="ARBA00004651"/>
    </source>
</evidence>
<protein>
    <submittedName>
        <fullName evidence="9">Undecaprenyl-phosphate alpha-N-acetylglucosaminyl 1-phosphate transferase</fullName>
    </submittedName>
</protein>
<feature type="transmembrane region" description="Helical" evidence="8">
    <location>
        <begin position="12"/>
        <end position="31"/>
    </location>
</feature>
<feature type="transmembrane region" description="Helical" evidence="8">
    <location>
        <begin position="220"/>
        <end position="237"/>
    </location>
</feature>
<dbReference type="PANTHER" id="PTHR22926">
    <property type="entry name" value="PHOSPHO-N-ACETYLMURAMOYL-PENTAPEPTIDE-TRANSFERASE"/>
    <property type="match status" value="1"/>
</dbReference>
<dbReference type="CDD" id="cd06853">
    <property type="entry name" value="GT_WecA_like"/>
    <property type="match status" value="1"/>
</dbReference>
<evidence type="ECO:0000256" key="2">
    <source>
        <dbReference type="ARBA" id="ARBA00022475"/>
    </source>
</evidence>
<keyword evidence="5 8" id="KW-1133">Transmembrane helix</keyword>
<evidence type="ECO:0000313" key="10">
    <source>
        <dbReference type="Proteomes" id="UP000194873"/>
    </source>
</evidence>
<feature type="transmembrane region" description="Helical" evidence="8">
    <location>
        <begin position="292"/>
        <end position="321"/>
    </location>
</feature>
<evidence type="ECO:0000256" key="7">
    <source>
        <dbReference type="PIRSR" id="PIRSR600715-1"/>
    </source>
</evidence>
<evidence type="ECO:0000256" key="8">
    <source>
        <dbReference type="SAM" id="Phobius"/>
    </source>
</evidence>
<comment type="caution">
    <text evidence="9">The sequence shown here is derived from an EMBL/GenBank/DDBJ whole genome shotgun (WGS) entry which is preliminary data.</text>
</comment>
<dbReference type="GO" id="GO:0044038">
    <property type="term" value="P:cell wall macromolecule biosynthetic process"/>
    <property type="evidence" value="ECO:0007669"/>
    <property type="project" value="TreeGrafter"/>
</dbReference>
<evidence type="ECO:0000313" key="9">
    <source>
        <dbReference type="EMBL" id="OUJ73776.1"/>
    </source>
</evidence>
<feature type="binding site" evidence="7">
    <location>
        <position position="156"/>
    </location>
    <ligand>
        <name>Mg(2+)</name>
        <dbReference type="ChEBI" id="CHEBI:18420"/>
    </ligand>
</feature>
<feature type="binding site" evidence="7">
    <location>
        <position position="219"/>
    </location>
    <ligand>
        <name>Mg(2+)</name>
        <dbReference type="ChEBI" id="CHEBI:18420"/>
    </ligand>
</feature>
<feature type="transmembrane region" description="Helical" evidence="8">
    <location>
        <begin position="103"/>
        <end position="119"/>
    </location>
</feature>
<dbReference type="GO" id="GO:0016780">
    <property type="term" value="F:phosphotransferase activity, for other substituted phosphate groups"/>
    <property type="evidence" value="ECO:0007669"/>
    <property type="project" value="InterPro"/>
</dbReference>
<evidence type="ECO:0000256" key="6">
    <source>
        <dbReference type="ARBA" id="ARBA00023136"/>
    </source>
</evidence>
<dbReference type="GO" id="GO:0046872">
    <property type="term" value="F:metal ion binding"/>
    <property type="evidence" value="ECO:0007669"/>
    <property type="project" value="UniProtKB-KW"/>
</dbReference>
<keyword evidence="7" id="KW-0479">Metal-binding</keyword>
<sequence>MNALGISLSLSFMWAFWVALFAVPSIIYIAHLKNMLDTPNVRTVHESLTPRLGGVAVFAGFMSALTIFADLNNGIQQLLAGCIVLFFVGLKDDLVTISVTKKFVGQLLATGIVMIMAQPEIRITSFQGILGIHELPVGISYAFTFLVIVGITNAINLIDGLDGLAGTIVIIIASTFGYYFYRYGGTSYSNYVYVSVCVVGGILGFLRYNFHRASIFMGDTGSLVCGFIVSVLTIQFIEMGLRVGQPFASSAPSVAVGILFVPLFDTVRVFLVRMLAGRSPFSPDKNHIHHRILAMGFQQISTVLLLSLLNLVVILFVINFAELGNTILIGALVAFSVLLSVFLGVYRSRSAQQRVAS</sequence>
<evidence type="ECO:0000256" key="3">
    <source>
        <dbReference type="ARBA" id="ARBA00022679"/>
    </source>
</evidence>
<dbReference type="AlphaFoldDB" id="A0A243WDN7"/>
<accession>A0A243WDN7</accession>
<dbReference type="InterPro" id="IPR000715">
    <property type="entry name" value="Glycosyl_transferase_4"/>
</dbReference>
<gene>
    <name evidence="9" type="ORF">BXP70_12420</name>
</gene>
<dbReference type="Proteomes" id="UP000194873">
    <property type="component" value="Unassembled WGS sequence"/>
</dbReference>
<keyword evidence="2" id="KW-1003">Cell membrane</keyword>
<name>A0A243WDN7_9BACT</name>
<organism evidence="9 10">
    <name type="scientific">Hymenobacter crusticola</name>
    <dbReference type="NCBI Taxonomy" id="1770526"/>
    <lineage>
        <taxon>Bacteria</taxon>
        <taxon>Pseudomonadati</taxon>
        <taxon>Bacteroidota</taxon>
        <taxon>Cytophagia</taxon>
        <taxon>Cytophagales</taxon>
        <taxon>Hymenobacteraceae</taxon>
        <taxon>Hymenobacter</taxon>
    </lineage>
</organism>
<feature type="transmembrane region" description="Helical" evidence="8">
    <location>
        <begin position="75"/>
        <end position="91"/>
    </location>
</feature>
<feature type="transmembrane region" description="Helical" evidence="8">
    <location>
        <begin position="187"/>
        <end position="208"/>
    </location>
</feature>
<dbReference type="GO" id="GO:0009103">
    <property type="term" value="P:lipopolysaccharide biosynthetic process"/>
    <property type="evidence" value="ECO:0007669"/>
    <property type="project" value="TreeGrafter"/>
</dbReference>
<comment type="subcellular location">
    <subcellularLocation>
        <location evidence="1">Cell membrane</location>
        <topology evidence="1">Multi-pass membrane protein</topology>
    </subcellularLocation>
</comment>
<dbReference type="PROSITE" id="PS01348">
    <property type="entry name" value="MRAY_2"/>
    <property type="match status" value="1"/>
</dbReference>
<dbReference type="PANTHER" id="PTHR22926:SF3">
    <property type="entry name" value="UNDECAPRENYL-PHOSPHATE ALPHA-N-ACETYLGLUCOSAMINYL 1-PHOSPHATE TRANSFERASE"/>
    <property type="match status" value="1"/>
</dbReference>
<evidence type="ECO:0000256" key="4">
    <source>
        <dbReference type="ARBA" id="ARBA00022692"/>
    </source>
</evidence>
<keyword evidence="7" id="KW-0460">Magnesium</keyword>
<feature type="transmembrane region" description="Helical" evidence="8">
    <location>
        <begin position="327"/>
        <end position="346"/>
    </location>
</feature>